<keyword evidence="3" id="KW-1185">Reference proteome</keyword>
<accession>A0ABR4LKK6</accession>
<proteinExistence type="predicted"/>
<organism evidence="2 3">
    <name type="scientific">Aspergillus lucknowensis</name>
    <dbReference type="NCBI Taxonomy" id="176173"/>
    <lineage>
        <taxon>Eukaryota</taxon>
        <taxon>Fungi</taxon>
        <taxon>Dikarya</taxon>
        <taxon>Ascomycota</taxon>
        <taxon>Pezizomycotina</taxon>
        <taxon>Eurotiomycetes</taxon>
        <taxon>Eurotiomycetidae</taxon>
        <taxon>Eurotiales</taxon>
        <taxon>Aspergillaceae</taxon>
        <taxon>Aspergillus</taxon>
        <taxon>Aspergillus subgen. Nidulantes</taxon>
    </lineage>
</organism>
<evidence type="ECO:0000313" key="3">
    <source>
        <dbReference type="Proteomes" id="UP001610432"/>
    </source>
</evidence>
<evidence type="ECO:0000313" key="2">
    <source>
        <dbReference type="EMBL" id="KAL2865055.1"/>
    </source>
</evidence>
<comment type="caution">
    <text evidence="2">The sequence shown here is derived from an EMBL/GenBank/DDBJ whole genome shotgun (WGS) entry which is preliminary data.</text>
</comment>
<gene>
    <name evidence="2" type="ORF">BJX67DRAFT_359762</name>
</gene>
<sequence>MSSILCFSLPFLIYLAFISFPSTHLSITYLLTCLIISLLSLCLSSTHLLLIFYLSSISSLFIPRSSVSSSGILCFPFLVSGCFHLSSPYL</sequence>
<dbReference type="EMBL" id="JBFXLQ010000035">
    <property type="protein sequence ID" value="KAL2865055.1"/>
    <property type="molecule type" value="Genomic_DNA"/>
</dbReference>
<protein>
    <submittedName>
        <fullName evidence="2">Uncharacterized protein</fullName>
    </submittedName>
</protein>
<dbReference type="GeneID" id="98144786"/>
<keyword evidence="1" id="KW-1133">Transmembrane helix</keyword>
<name>A0ABR4LKK6_9EURO</name>
<dbReference type="Proteomes" id="UP001610432">
    <property type="component" value="Unassembled WGS sequence"/>
</dbReference>
<reference evidence="2 3" key="1">
    <citation type="submission" date="2024-07" db="EMBL/GenBank/DDBJ databases">
        <title>Section-level genome sequencing and comparative genomics of Aspergillus sections Usti and Cavernicolus.</title>
        <authorList>
            <consortium name="Lawrence Berkeley National Laboratory"/>
            <person name="Nybo J.L."/>
            <person name="Vesth T.C."/>
            <person name="Theobald S."/>
            <person name="Frisvad J.C."/>
            <person name="Larsen T.O."/>
            <person name="Kjaerboelling I."/>
            <person name="Rothschild-Mancinelli K."/>
            <person name="Lyhne E.K."/>
            <person name="Kogle M.E."/>
            <person name="Barry K."/>
            <person name="Clum A."/>
            <person name="Na H."/>
            <person name="Ledsgaard L."/>
            <person name="Lin J."/>
            <person name="Lipzen A."/>
            <person name="Kuo A."/>
            <person name="Riley R."/>
            <person name="Mondo S."/>
            <person name="Labutti K."/>
            <person name="Haridas S."/>
            <person name="Pangalinan J."/>
            <person name="Salamov A.A."/>
            <person name="Simmons B.A."/>
            <person name="Magnuson J.K."/>
            <person name="Chen J."/>
            <person name="Drula E."/>
            <person name="Henrissat B."/>
            <person name="Wiebenga A."/>
            <person name="Lubbers R.J."/>
            <person name="Gomes A.C."/>
            <person name="Macurrencykelacurrency M.R."/>
            <person name="Stajich J."/>
            <person name="Grigoriev I.V."/>
            <person name="Mortensen U.H."/>
            <person name="De Vries R.P."/>
            <person name="Baker S.E."/>
            <person name="Andersen M.R."/>
        </authorList>
    </citation>
    <scope>NUCLEOTIDE SEQUENCE [LARGE SCALE GENOMIC DNA]</scope>
    <source>
        <strain evidence="2 3">CBS 449.75</strain>
    </source>
</reference>
<keyword evidence="1" id="KW-0472">Membrane</keyword>
<feature type="transmembrane region" description="Helical" evidence="1">
    <location>
        <begin position="66"/>
        <end position="86"/>
    </location>
</feature>
<keyword evidence="1" id="KW-0812">Transmembrane</keyword>
<evidence type="ECO:0000256" key="1">
    <source>
        <dbReference type="SAM" id="Phobius"/>
    </source>
</evidence>
<feature type="transmembrane region" description="Helical" evidence="1">
    <location>
        <begin position="29"/>
        <end position="54"/>
    </location>
</feature>
<dbReference type="RefSeq" id="XP_070884034.1">
    <property type="nucleotide sequence ID" value="XM_071029714.1"/>
</dbReference>